<feature type="compositionally biased region" description="Basic and acidic residues" evidence="1">
    <location>
        <begin position="363"/>
        <end position="374"/>
    </location>
</feature>
<dbReference type="EMBL" id="VWOX01000007">
    <property type="protein sequence ID" value="KAA5542743.1"/>
    <property type="molecule type" value="Genomic_DNA"/>
</dbReference>
<comment type="caution">
    <text evidence="3">The sequence shown here is derived from an EMBL/GenBank/DDBJ whole genome shotgun (WGS) entry which is preliminary data.</text>
</comment>
<dbReference type="AlphaFoldDB" id="A0A5M6D5X0"/>
<organism evidence="3 4">
    <name type="scientific">Roseiconus nitratireducens</name>
    <dbReference type="NCBI Taxonomy" id="2605748"/>
    <lineage>
        <taxon>Bacteria</taxon>
        <taxon>Pseudomonadati</taxon>
        <taxon>Planctomycetota</taxon>
        <taxon>Planctomycetia</taxon>
        <taxon>Pirellulales</taxon>
        <taxon>Pirellulaceae</taxon>
        <taxon>Roseiconus</taxon>
    </lineage>
</organism>
<dbReference type="Proteomes" id="UP000324479">
    <property type="component" value="Unassembled WGS sequence"/>
</dbReference>
<dbReference type="PROSITE" id="PS51257">
    <property type="entry name" value="PROKAR_LIPOPROTEIN"/>
    <property type="match status" value="1"/>
</dbReference>
<accession>A0A5M6D5X0</accession>
<feature type="chain" id="PRO_5024356079" evidence="2">
    <location>
        <begin position="24"/>
        <end position="621"/>
    </location>
</feature>
<feature type="compositionally biased region" description="Low complexity" evidence="1">
    <location>
        <begin position="289"/>
        <end position="301"/>
    </location>
</feature>
<feature type="region of interest" description="Disordered" evidence="1">
    <location>
        <begin position="133"/>
        <end position="182"/>
    </location>
</feature>
<name>A0A5M6D5X0_9BACT</name>
<feature type="region of interest" description="Disordered" evidence="1">
    <location>
        <begin position="204"/>
        <end position="388"/>
    </location>
</feature>
<dbReference type="Gene3D" id="2.30.30.700">
    <property type="entry name" value="SLA1 homology domain 1"/>
    <property type="match status" value="1"/>
</dbReference>
<evidence type="ECO:0000256" key="2">
    <source>
        <dbReference type="SAM" id="SignalP"/>
    </source>
</evidence>
<feature type="signal peptide" evidence="2">
    <location>
        <begin position="1"/>
        <end position="23"/>
    </location>
</feature>
<evidence type="ECO:0000256" key="1">
    <source>
        <dbReference type="SAM" id="MobiDB-lite"/>
    </source>
</evidence>
<protein>
    <submittedName>
        <fullName evidence="3">Uncharacterized protein</fullName>
    </submittedName>
</protein>
<gene>
    <name evidence="3" type="ORF">FYK55_14575</name>
</gene>
<reference evidence="3 4" key="1">
    <citation type="submission" date="2019-08" db="EMBL/GenBank/DDBJ databases">
        <authorList>
            <person name="Dhanesh K."/>
            <person name="Kumar G."/>
            <person name="Sasikala C."/>
            <person name="Venkata Ramana C."/>
        </authorList>
    </citation>
    <scope>NUCLEOTIDE SEQUENCE [LARGE SCALE GENOMIC DNA]</scope>
    <source>
        <strain evidence="3 4">JC645</strain>
    </source>
</reference>
<feature type="compositionally biased region" description="Low complexity" evidence="1">
    <location>
        <begin position="377"/>
        <end position="388"/>
    </location>
</feature>
<evidence type="ECO:0000313" key="3">
    <source>
        <dbReference type="EMBL" id="KAA5542743.1"/>
    </source>
</evidence>
<evidence type="ECO:0000313" key="4">
    <source>
        <dbReference type="Proteomes" id="UP000324479"/>
    </source>
</evidence>
<feature type="compositionally biased region" description="Basic and acidic residues" evidence="1">
    <location>
        <begin position="276"/>
        <end position="288"/>
    </location>
</feature>
<dbReference type="RefSeq" id="WP_150077160.1">
    <property type="nucleotide sequence ID" value="NZ_VWOX01000007.1"/>
</dbReference>
<proteinExistence type="predicted"/>
<keyword evidence="4" id="KW-1185">Reference proteome</keyword>
<keyword evidence="2" id="KW-0732">Signal</keyword>
<feature type="compositionally biased region" description="Basic and acidic residues" evidence="1">
    <location>
        <begin position="334"/>
        <end position="353"/>
    </location>
</feature>
<sequence length="621" mass="66756">MAVGRRRAWPAALAALLACGAVAVDPAAAIAQQPSSTTPPGWNLRWRRSAQVAPKPVHVPAEDVFARPPRTASQSVPVQAAAVASASQRQTQRVGERSAVHAAVQPVGYATPAVQTANAFETAAAAHHRRQGAVAVDPGQVRQTGHEQPVGNYHRPADESIAQPNDFFNNPFADTAGRGAAAPRNVAPQNHAAPQNAVRVAQQGGGFQLPSDSPQTGPAGQAAESAEELPSNLLRGNAGAEPSALPPSAGPTEAVPPSVAPTQPGARSLPMPQSIERPRDAESPRDADQLPQPELPQTELPSSDAEPSMRDLLQDSNDLPAADGKSPGDPEIDFLPKGDVTDRQTESPSDRASGDQPPFNNPFDRKERGREFEPRNGQAGAAARDGGATSTIAANELTCDEFRDRIADQTIDKLTLDISPPFRPDLFDQEEYRKQREKFEQSQTVRKWSDVRGRPMASGKLVDLAYEHVIIESADGNKQRLPVDDLSEGDLAYLSESWGLPKECLIEQVAFTPRSWTPLTMTWKASNLCSKPRYYEEVNLERYGHTAGPWLQPVVSSAHFFANIAVTPYKMGIHPPNECQYALGYYRPGDCAPWIVPPVPISARGALTQAAAMTGAFWLIP</sequence>